<dbReference type="EMBL" id="CP007452">
    <property type="protein sequence ID" value="AHM57415.1"/>
    <property type="molecule type" value="Genomic_DNA"/>
</dbReference>
<dbReference type="AlphaFoldDB" id="W8T928"/>
<dbReference type="OrthoDB" id="9905168at2"/>
<accession>W8T928</accession>
<protein>
    <submittedName>
        <fullName evidence="1">Uncharacterized protein</fullName>
    </submittedName>
</protein>
<organism evidence="1 2">
    <name type="scientific">Peptoclostridium acidaminophilum DSM 3953</name>
    <dbReference type="NCBI Taxonomy" id="1286171"/>
    <lineage>
        <taxon>Bacteria</taxon>
        <taxon>Bacillati</taxon>
        <taxon>Bacillota</taxon>
        <taxon>Clostridia</taxon>
        <taxon>Peptostreptococcales</taxon>
        <taxon>Peptoclostridiaceae</taxon>
        <taxon>Peptoclostridium</taxon>
    </lineage>
</organism>
<sequence>MAEKVNITIQAGLDEVANYLRENGYDVCVMGNCKGSADISIVDVPDSDWEEMGSAECRIDGENEMLVINAAKYTKEEILNLVKNNMCKKPANWFEG</sequence>
<reference evidence="1 2" key="1">
    <citation type="journal article" date="2014" name="Genome Announc.">
        <title>Complete Genome Sequence of Amino Acid-Utilizing Eubacterium acidaminophilum al-2 (DSM 3953).</title>
        <authorList>
            <person name="Poehlein A."/>
            <person name="Andreesen J.R."/>
            <person name="Daniel R."/>
        </authorList>
    </citation>
    <scope>NUCLEOTIDE SEQUENCE [LARGE SCALE GENOMIC DNA]</scope>
    <source>
        <strain evidence="1 2">DSM 3953</strain>
    </source>
</reference>
<dbReference type="RefSeq" id="WP_025436340.1">
    <property type="nucleotide sequence ID" value="NZ_CP007452.1"/>
</dbReference>
<dbReference type="PATRIC" id="fig|1286171.3.peg.2083"/>
<dbReference type="Proteomes" id="UP000019591">
    <property type="component" value="Chromosome"/>
</dbReference>
<evidence type="ECO:0000313" key="1">
    <source>
        <dbReference type="EMBL" id="AHM57415.1"/>
    </source>
</evidence>
<dbReference type="KEGG" id="eac:EAL2_c21340"/>
<gene>
    <name evidence="1" type="ORF">EAL2_c21340</name>
</gene>
<keyword evidence="2" id="KW-1185">Reference proteome</keyword>
<dbReference type="InterPro" id="IPR005370">
    <property type="entry name" value="UPF0180"/>
</dbReference>
<dbReference type="HOGENOM" id="CLU_2355525_0_0_9"/>
<dbReference type="STRING" id="1286171.EAL2_c21340"/>
<dbReference type="eggNOG" id="ENOG5033H64">
    <property type="taxonomic scope" value="Bacteria"/>
</dbReference>
<name>W8T928_PEPAC</name>
<proteinExistence type="predicted"/>
<evidence type="ECO:0000313" key="2">
    <source>
        <dbReference type="Proteomes" id="UP000019591"/>
    </source>
</evidence>
<dbReference type="Pfam" id="PF03698">
    <property type="entry name" value="UPF0180"/>
    <property type="match status" value="1"/>
</dbReference>